<gene>
    <name evidence="1" type="ORF">MANES_12G056100</name>
</gene>
<organism evidence="1">
    <name type="scientific">Manihot esculenta</name>
    <name type="common">Cassava</name>
    <name type="synonym">Jatropha manihot</name>
    <dbReference type="NCBI Taxonomy" id="3983"/>
    <lineage>
        <taxon>Eukaryota</taxon>
        <taxon>Viridiplantae</taxon>
        <taxon>Streptophyta</taxon>
        <taxon>Embryophyta</taxon>
        <taxon>Tracheophyta</taxon>
        <taxon>Spermatophyta</taxon>
        <taxon>Magnoliopsida</taxon>
        <taxon>eudicotyledons</taxon>
        <taxon>Gunneridae</taxon>
        <taxon>Pentapetalae</taxon>
        <taxon>rosids</taxon>
        <taxon>fabids</taxon>
        <taxon>Malpighiales</taxon>
        <taxon>Euphorbiaceae</taxon>
        <taxon>Crotonoideae</taxon>
        <taxon>Manihoteae</taxon>
        <taxon>Manihot</taxon>
    </lineage>
</organism>
<dbReference type="AlphaFoldDB" id="A0A2C9UU00"/>
<proteinExistence type="predicted"/>
<accession>A0A2C9UU00</accession>
<name>A0A2C9UU00_MANES</name>
<reference evidence="1" key="1">
    <citation type="submission" date="2016-02" db="EMBL/GenBank/DDBJ databases">
        <title>WGS assembly of Manihot esculenta.</title>
        <authorList>
            <person name="Bredeson J.V."/>
            <person name="Prochnik S.E."/>
            <person name="Lyons J.B."/>
            <person name="Schmutz J."/>
            <person name="Grimwood J."/>
            <person name="Vrebalov J."/>
            <person name="Bart R.S."/>
            <person name="Amuge T."/>
            <person name="Ferguson M.E."/>
            <person name="Green R."/>
            <person name="Putnam N."/>
            <person name="Stites J."/>
            <person name="Rounsley S."/>
            <person name="Rokhsar D.S."/>
        </authorList>
    </citation>
    <scope>NUCLEOTIDE SEQUENCE [LARGE SCALE GENOMIC DNA]</scope>
    <source>
        <tissue evidence="1">Leaf</tissue>
    </source>
</reference>
<dbReference type="EMBL" id="CM004398">
    <property type="protein sequence ID" value="OAY34899.1"/>
    <property type="molecule type" value="Genomic_DNA"/>
</dbReference>
<protein>
    <submittedName>
        <fullName evidence="1">Uncharacterized protein</fullName>
    </submittedName>
</protein>
<evidence type="ECO:0000313" key="1">
    <source>
        <dbReference type="EMBL" id="OAY34899.1"/>
    </source>
</evidence>
<sequence>MTLEAIEGNNQSFIDMAVAKLAVAIGLHALKMIGKGPLK</sequence>